<comment type="similarity">
    <text evidence="1">Belongs to the VAMP-associated protein (VAP) (TC 9.B.17) family.</text>
</comment>
<evidence type="ECO:0000259" key="3">
    <source>
        <dbReference type="PROSITE" id="PS50202"/>
    </source>
</evidence>
<feature type="compositionally biased region" description="Polar residues" evidence="2">
    <location>
        <begin position="113"/>
        <end position="123"/>
    </location>
</feature>
<protein>
    <recommendedName>
        <fullName evidence="3">MSP domain-containing protein</fullName>
    </recommendedName>
</protein>
<feature type="domain" description="MSP" evidence="3">
    <location>
        <begin position="157"/>
        <end position="283"/>
    </location>
</feature>
<dbReference type="InterPro" id="IPR016763">
    <property type="entry name" value="VAP"/>
</dbReference>
<evidence type="ECO:0000313" key="4">
    <source>
        <dbReference type="EMBL" id="KAH7404321.1"/>
    </source>
</evidence>
<keyword evidence="5" id="KW-1185">Reference proteome</keyword>
<evidence type="ECO:0000313" key="5">
    <source>
        <dbReference type="Proteomes" id="UP000825935"/>
    </source>
</evidence>
<comment type="caution">
    <text evidence="4">The sequence shown here is derived from an EMBL/GenBank/DDBJ whole genome shotgun (WGS) entry which is preliminary data.</text>
</comment>
<feature type="region of interest" description="Disordered" evidence="2">
    <location>
        <begin position="303"/>
        <end position="323"/>
    </location>
</feature>
<evidence type="ECO:0000256" key="2">
    <source>
        <dbReference type="SAM" id="MobiDB-lite"/>
    </source>
</evidence>
<dbReference type="Gene3D" id="2.60.40.10">
    <property type="entry name" value="Immunoglobulins"/>
    <property type="match status" value="1"/>
</dbReference>
<dbReference type="InterPro" id="IPR013783">
    <property type="entry name" value="Ig-like_fold"/>
</dbReference>
<dbReference type="GO" id="GO:0005789">
    <property type="term" value="C:endoplasmic reticulum membrane"/>
    <property type="evidence" value="ECO:0007669"/>
    <property type="project" value="InterPro"/>
</dbReference>
<dbReference type="PROSITE" id="PS50202">
    <property type="entry name" value="MSP"/>
    <property type="match status" value="1"/>
</dbReference>
<dbReference type="GO" id="GO:0061817">
    <property type="term" value="P:endoplasmic reticulum-plasma membrane tethering"/>
    <property type="evidence" value="ECO:0007669"/>
    <property type="project" value="TreeGrafter"/>
</dbReference>
<reference evidence="4" key="1">
    <citation type="submission" date="2021-08" db="EMBL/GenBank/DDBJ databases">
        <title>WGS assembly of Ceratopteris richardii.</title>
        <authorList>
            <person name="Marchant D.B."/>
            <person name="Chen G."/>
            <person name="Jenkins J."/>
            <person name="Shu S."/>
            <person name="Leebens-Mack J."/>
            <person name="Grimwood J."/>
            <person name="Schmutz J."/>
            <person name="Soltis P."/>
            <person name="Soltis D."/>
            <person name="Chen Z.-H."/>
        </authorList>
    </citation>
    <scope>NUCLEOTIDE SEQUENCE</scope>
    <source>
        <strain evidence="4">Whitten #5841</strain>
        <tissue evidence="4">Leaf</tissue>
    </source>
</reference>
<dbReference type="EMBL" id="CM035420">
    <property type="protein sequence ID" value="KAH7404321.1"/>
    <property type="molecule type" value="Genomic_DNA"/>
</dbReference>
<feature type="compositionally biased region" description="Low complexity" evidence="2">
    <location>
        <begin position="49"/>
        <end position="81"/>
    </location>
</feature>
<dbReference type="Pfam" id="PF00635">
    <property type="entry name" value="Motile_Sperm"/>
    <property type="match status" value="1"/>
</dbReference>
<sequence length="344" mass="37942">MDSEGMNLRNEQKGNGNQGTIYSKGDHHVTLKASIPSDTLRESQSDEAGSTGSSSNGSSLVVSSSSSSLSSSSSSLSSGPSANGNKAGWKSMNLCRRPLWQQSIHHPIEARNSRSSQLSNASAQHKPMHAESSTVSDTADVSKASRIFKALLAPRRRLRFEPSNKVYFPYEPGKQSTSAVRITNVSHFNVAFKFQTTAPKSCFMRPPTGVLLPGETLVAIVVKFIELPKSLDQRKEIPLKRPTKDKFKIVSLKMQEGLEFTPELFEEQREQVAVEQILQVILLDPRRPSTQLEKLKALMVEAESTQQPPEKLNNPSQKPNSLGNITDVNVLEEWVCELKETVLL</sequence>
<dbReference type="OMA" id="ETHAPPC"/>
<gene>
    <name evidence="4" type="ORF">KP509_15G020700</name>
</gene>
<feature type="region of interest" description="Disordered" evidence="2">
    <location>
        <begin position="1"/>
        <end position="88"/>
    </location>
</feature>
<dbReference type="InterPro" id="IPR008962">
    <property type="entry name" value="PapD-like_sf"/>
</dbReference>
<dbReference type="OrthoDB" id="10339344at2759"/>
<accession>A0A8T2T1L5</accession>
<organism evidence="4 5">
    <name type="scientific">Ceratopteris richardii</name>
    <name type="common">Triangle waterfern</name>
    <dbReference type="NCBI Taxonomy" id="49495"/>
    <lineage>
        <taxon>Eukaryota</taxon>
        <taxon>Viridiplantae</taxon>
        <taxon>Streptophyta</taxon>
        <taxon>Embryophyta</taxon>
        <taxon>Tracheophyta</taxon>
        <taxon>Polypodiopsida</taxon>
        <taxon>Polypodiidae</taxon>
        <taxon>Polypodiales</taxon>
        <taxon>Pteridineae</taxon>
        <taxon>Pteridaceae</taxon>
        <taxon>Parkerioideae</taxon>
        <taxon>Ceratopteris</taxon>
    </lineage>
</organism>
<name>A0A8T2T1L5_CERRI</name>
<feature type="region of interest" description="Disordered" evidence="2">
    <location>
        <begin position="111"/>
        <end position="137"/>
    </location>
</feature>
<dbReference type="GO" id="GO:0090158">
    <property type="term" value="P:endoplasmic reticulum membrane organization"/>
    <property type="evidence" value="ECO:0007669"/>
    <property type="project" value="TreeGrafter"/>
</dbReference>
<proteinExistence type="inferred from homology"/>
<dbReference type="Proteomes" id="UP000825935">
    <property type="component" value="Chromosome 15"/>
</dbReference>
<dbReference type="SUPFAM" id="SSF49354">
    <property type="entry name" value="PapD-like"/>
    <property type="match status" value="1"/>
</dbReference>
<evidence type="ECO:0000256" key="1">
    <source>
        <dbReference type="ARBA" id="ARBA00008932"/>
    </source>
</evidence>
<dbReference type="InterPro" id="IPR000535">
    <property type="entry name" value="MSP_dom"/>
</dbReference>
<dbReference type="GO" id="GO:0005886">
    <property type="term" value="C:plasma membrane"/>
    <property type="evidence" value="ECO:0007669"/>
    <property type="project" value="TreeGrafter"/>
</dbReference>
<dbReference type="AlphaFoldDB" id="A0A8T2T1L5"/>
<dbReference type="PANTHER" id="PTHR10809:SF58">
    <property type="entry name" value="VESICLE-ASSOCIATED PROTEIN 4-2"/>
    <property type="match status" value="1"/>
</dbReference>
<dbReference type="PANTHER" id="PTHR10809">
    <property type="entry name" value="VESICLE-ASSOCIATED MEMBRANE PROTEIN-ASSOCIATED PROTEIN"/>
    <property type="match status" value="1"/>
</dbReference>